<feature type="transmembrane region" description="Helical" evidence="6">
    <location>
        <begin position="337"/>
        <end position="356"/>
    </location>
</feature>
<dbReference type="PANTHER" id="PTHR16119:SF21">
    <property type="entry name" value="TRANSMEMBRANE PROTEIN 144 HOMOLOG B"/>
    <property type="match status" value="1"/>
</dbReference>
<dbReference type="Proteomes" id="UP001344447">
    <property type="component" value="Unassembled WGS sequence"/>
</dbReference>
<dbReference type="Pfam" id="PF07857">
    <property type="entry name" value="TMEM144"/>
    <property type="match status" value="1"/>
</dbReference>
<evidence type="ECO:0000256" key="6">
    <source>
        <dbReference type="SAM" id="Phobius"/>
    </source>
</evidence>
<comment type="similarity">
    <text evidence="2">Belongs to the TMEM144 family.</text>
</comment>
<dbReference type="InterPro" id="IPR010651">
    <property type="entry name" value="Sugar_transport"/>
</dbReference>
<feature type="transmembrane region" description="Helical" evidence="6">
    <location>
        <begin position="207"/>
        <end position="224"/>
    </location>
</feature>
<evidence type="ECO:0000256" key="3">
    <source>
        <dbReference type="ARBA" id="ARBA00022692"/>
    </source>
</evidence>
<dbReference type="GO" id="GO:0015144">
    <property type="term" value="F:carbohydrate transmembrane transporter activity"/>
    <property type="evidence" value="ECO:0007669"/>
    <property type="project" value="InterPro"/>
</dbReference>
<feature type="transmembrane region" description="Helical" evidence="6">
    <location>
        <begin position="244"/>
        <end position="268"/>
    </location>
</feature>
<name>A0AAN7U8A8_9MYCE</name>
<comment type="subcellular location">
    <subcellularLocation>
        <location evidence="1">Membrane</location>
        <topology evidence="1">Multi-pass membrane protein</topology>
    </subcellularLocation>
</comment>
<keyword evidence="4 6" id="KW-1133">Transmembrane helix</keyword>
<feature type="transmembrane region" description="Helical" evidence="6">
    <location>
        <begin position="280"/>
        <end position="299"/>
    </location>
</feature>
<keyword evidence="5 6" id="KW-0472">Membrane</keyword>
<keyword evidence="3 6" id="KW-0812">Transmembrane</keyword>
<evidence type="ECO:0000256" key="1">
    <source>
        <dbReference type="ARBA" id="ARBA00004141"/>
    </source>
</evidence>
<feature type="transmembrane region" description="Helical" evidence="6">
    <location>
        <begin position="305"/>
        <end position="325"/>
    </location>
</feature>
<organism evidence="7 8">
    <name type="scientific">Dictyostelium firmibasis</name>
    <dbReference type="NCBI Taxonomy" id="79012"/>
    <lineage>
        <taxon>Eukaryota</taxon>
        <taxon>Amoebozoa</taxon>
        <taxon>Evosea</taxon>
        <taxon>Eumycetozoa</taxon>
        <taxon>Dictyostelia</taxon>
        <taxon>Dictyosteliales</taxon>
        <taxon>Dictyosteliaceae</taxon>
        <taxon>Dictyostelium</taxon>
    </lineage>
</organism>
<reference evidence="7 8" key="1">
    <citation type="submission" date="2023-11" db="EMBL/GenBank/DDBJ databases">
        <title>Dfirmibasis_genome.</title>
        <authorList>
            <person name="Edelbroek B."/>
            <person name="Kjellin J."/>
            <person name="Jerlstrom-Hultqvist J."/>
            <person name="Soderbom F."/>
        </authorList>
    </citation>
    <scope>NUCLEOTIDE SEQUENCE [LARGE SCALE GENOMIC DNA]</scope>
    <source>
        <strain evidence="7 8">TNS-C-14</strain>
    </source>
</reference>
<accession>A0AAN7U8A8</accession>
<dbReference type="GO" id="GO:0016020">
    <property type="term" value="C:membrane"/>
    <property type="evidence" value="ECO:0007669"/>
    <property type="project" value="UniProtKB-SubCell"/>
</dbReference>
<evidence type="ECO:0000313" key="8">
    <source>
        <dbReference type="Proteomes" id="UP001344447"/>
    </source>
</evidence>
<feature type="transmembrane region" description="Helical" evidence="6">
    <location>
        <begin position="123"/>
        <end position="142"/>
    </location>
</feature>
<sequence>MVNPQVIGYIGAAIASLFFGSNYVPVKNYPTGNGLAFAWVMSMGTLVVAYCAMFISKDYIFDPWGLLGGTLWSIGNFCVIPIVKSIGIGLGLLLWCCSSIITGYFTGKFGWFGLDKQKVSHPALNWIGFACIVAAVIFFFFIKPTIEEKDEHSYSSIVEDSDVYQGGGIDSYNGSYNSINNNNNGNKRKSGAFPQPKKTIFEKIPPPYNTIFGIVLSVFSGIMYGVNMVPMQLWKQANPTASPLSFVFCHFSGIFLANTAVFIIYSIFVRPPQIFPQTIFPSFLSGLLWGIANVGLMVATQNLGYTIGFPMGSGGPMIVSSLWSVFYFREIRGVKNLLILLISFLFLGAGITILALSS</sequence>
<dbReference type="PANTHER" id="PTHR16119">
    <property type="entry name" value="TRANSMEMBRANE PROTEIN 144"/>
    <property type="match status" value="1"/>
</dbReference>
<dbReference type="EMBL" id="JAVFKY010000001">
    <property type="protein sequence ID" value="KAK5584027.1"/>
    <property type="molecule type" value="Genomic_DNA"/>
</dbReference>
<evidence type="ECO:0008006" key="9">
    <source>
        <dbReference type="Google" id="ProtNLM"/>
    </source>
</evidence>
<comment type="caution">
    <text evidence="7">The sequence shown here is derived from an EMBL/GenBank/DDBJ whole genome shotgun (WGS) entry which is preliminary data.</text>
</comment>
<dbReference type="InterPro" id="IPR012435">
    <property type="entry name" value="TMEM144"/>
</dbReference>
<proteinExistence type="inferred from homology"/>
<gene>
    <name evidence="7" type="ORF">RB653_005634</name>
</gene>
<feature type="transmembrane region" description="Helical" evidence="6">
    <location>
        <begin position="90"/>
        <end position="111"/>
    </location>
</feature>
<evidence type="ECO:0000256" key="2">
    <source>
        <dbReference type="ARBA" id="ARBA00005731"/>
    </source>
</evidence>
<evidence type="ECO:0000313" key="7">
    <source>
        <dbReference type="EMBL" id="KAK5584027.1"/>
    </source>
</evidence>
<feature type="transmembrane region" description="Helical" evidence="6">
    <location>
        <begin position="61"/>
        <end position="83"/>
    </location>
</feature>
<keyword evidence="8" id="KW-1185">Reference proteome</keyword>
<dbReference type="AlphaFoldDB" id="A0AAN7U8A8"/>
<protein>
    <recommendedName>
        <fullName evidence="9">Transmembrane protein 144 homolog</fullName>
    </recommendedName>
</protein>
<feature type="transmembrane region" description="Helical" evidence="6">
    <location>
        <begin position="36"/>
        <end position="55"/>
    </location>
</feature>
<evidence type="ECO:0000256" key="5">
    <source>
        <dbReference type="ARBA" id="ARBA00023136"/>
    </source>
</evidence>
<evidence type="ECO:0000256" key="4">
    <source>
        <dbReference type="ARBA" id="ARBA00022989"/>
    </source>
</evidence>
<feature type="transmembrane region" description="Helical" evidence="6">
    <location>
        <begin position="6"/>
        <end position="24"/>
    </location>
</feature>